<dbReference type="PROSITE" id="PS50983">
    <property type="entry name" value="FE_B12_PBP"/>
    <property type="match status" value="1"/>
</dbReference>
<evidence type="ECO:0000256" key="2">
    <source>
        <dbReference type="ARBA" id="ARBA00008814"/>
    </source>
</evidence>
<sequence length="313" mass="34170">MKKLVLHSTLVLWVCILALAGCSTAESTREATASDQAEARIIKHEFGESTIQGIPKRIVALEYSFVDSLATLGVTPVGIADDNKPDSIIAPIKEKLGEYTSVGSRYEVNFELISSLQPDLIIGDVSRHKEVYAQLNGIAPTLLLKSHGATYQENLSSFPVIAEAVGKKDEAEPLLQAHQANLDKLKASIPQDEQRTVLPAVVNAKGFFAHTSKSYAGSLLESLGLKDAIHSDEAYPQLTLEQLVEYNPDVLFLMKTPGEQTIIDEWSKNPLWGTISAVKNNNVYEVDRGVWSLSRGIISAETIVKEAIGQLYP</sequence>
<dbReference type="Proteomes" id="UP001248709">
    <property type="component" value="Unassembled WGS sequence"/>
</dbReference>
<protein>
    <submittedName>
        <fullName evidence="7">Iron complex transport system substrate-binding protein</fullName>
    </submittedName>
</protein>
<evidence type="ECO:0000313" key="8">
    <source>
        <dbReference type="Proteomes" id="UP001248709"/>
    </source>
</evidence>
<dbReference type="NCBIfam" id="NF008501">
    <property type="entry name" value="PRK11411.1"/>
    <property type="match status" value="1"/>
</dbReference>
<keyword evidence="8" id="KW-1185">Reference proteome</keyword>
<comment type="caution">
    <text evidence="7">The sequence shown here is derived from an EMBL/GenBank/DDBJ whole genome shotgun (WGS) entry which is preliminary data.</text>
</comment>
<dbReference type="Gene3D" id="3.40.50.1980">
    <property type="entry name" value="Nitrogenase molybdenum iron protein domain"/>
    <property type="match status" value="2"/>
</dbReference>
<evidence type="ECO:0000256" key="4">
    <source>
        <dbReference type="ARBA" id="ARBA00022729"/>
    </source>
</evidence>
<gene>
    <name evidence="7" type="ORF">J2Z22_003499</name>
</gene>
<evidence type="ECO:0000256" key="1">
    <source>
        <dbReference type="ARBA" id="ARBA00004196"/>
    </source>
</evidence>
<comment type="similarity">
    <text evidence="2">Belongs to the bacterial solute-binding protein 8 family.</text>
</comment>
<comment type="subcellular location">
    <subcellularLocation>
        <location evidence="1">Cell envelope</location>
    </subcellularLocation>
</comment>
<evidence type="ECO:0000313" key="7">
    <source>
        <dbReference type="EMBL" id="MDT3427923.1"/>
    </source>
</evidence>
<feature type="chain" id="PRO_5046707640" evidence="5">
    <location>
        <begin position="21"/>
        <end position="313"/>
    </location>
</feature>
<evidence type="ECO:0000259" key="6">
    <source>
        <dbReference type="PROSITE" id="PS50983"/>
    </source>
</evidence>
<evidence type="ECO:0000256" key="3">
    <source>
        <dbReference type="ARBA" id="ARBA00022448"/>
    </source>
</evidence>
<feature type="signal peptide" evidence="5">
    <location>
        <begin position="1"/>
        <end position="20"/>
    </location>
</feature>
<evidence type="ECO:0000256" key="5">
    <source>
        <dbReference type="SAM" id="SignalP"/>
    </source>
</evidence>
<dbReference type="EMBL" id="JAUSUY010000015">
    <property type="protein sequence ID" value="MDT3427923.1"/>
    <property type="molecule type" value="Genomic_DNA"/>
</dbReference>
<dbReference type="InterPro" id="IPR051313">
    <property type="entry name" value="Bact_iron-sidero_bind"/>
</dbReference>
<keyword evidence="3" id="KW-0813">Transport</keyword>
<dbReference type="CDD" id="cd01146">
    <property type="entry name" value="FhuD"/>
    <property type="match status" value="1"/>
</dbReference>
<name>A0ABU3HAT3_9BACL</name>
<accession>A0ABU3HAT3</accession>
<keyword evidence="4 5" id="KW-0732">Signal</keyword>
<dbReference type="PROSITE" id="PS51257">
    <property type="entry name" value="PROKAR_LIPOPROTEIN"/>
    <property type="match status" value="1"/>
</dbReference>
<proteinExistence type="inferred from homology"/>
<feature type="domain" description="Fe/B12 periplasmic-binding" evidence="6">
    <location>
        <begin position="57"/>
        <end position="313"/>
    </location>
</feature>
<dbReference type="RefSeq" id="WP_025702426.1">
    <property type="nucleotide sequence ID" value="NZ_JAUSUY010000015.1"/>
</dbReference>
<reference evidence="7 8" key="1">
    <citation type="submission" date="2023-07" db="EMBL/GenBank/DDBJ databases">
        <title>Genomic Encyclopedia of Type Strains, Phase IV (KMG-IV): sequencing the most valuable type-strain genomes for metagenomic binning, comparative biology and taxonomic classification.</title>
        <authorList>
            <person name="Goeker M."/>
        </authorList>
    </citation>
    <scope>NUCLEOTIDE SEQUENCE [LARGE SCALE GENOMIC DNA]</scope>
    <source>
        <strain evidence="7 8">T98</strain>
    </source>
</reference>
<organism evidence="7 8">
    <name type="scientific">Paenibacillus forsythiae</name>
    <dbReference type="NCBI Taxonomy" id="365616"/>
    <lineage>
        <taxon>Bacteria</taxon>
        <taxon>Bacillati</taxon>
        <taxon>Bacillota</taxon>
        <taxon>Bacilli</taxon>
        <taxon>Bacillales</taxon>
        <taxon>Paenibacillaceae</taxon>
        <taxon>Paenibacillus</taxon>
    </lineage>
</organism>
<dbReference type="InterPro" id="IPR002491">
    <property type="entry name" value="ABC_transptr_periplasmic_BD"/>
</dbReference>
<dbReference type="PANTHER" id="PTHR30532">
    <property type="entry name" value="IRON III DICITRATE-BINDING PERIPLASMIC PROTEIN"/>
    <property type="match status" value="1"/>
</dbReference>
<dbReference type="PANTHER" id="PTHR30532:SF29">
    <property type="entry name" value="FE(3+) DICITRATE-BINDING PERIPLASMIC PROTEIN"/>
    <property type="match status" value="1"/>
</dbReference>
<dbReference type="SUPFAM" id="SSF53807">
    <property type="entry name" value="Helical backbone' metal receptor"/>
    <property type="match status" value="1"/>
</dbReference>
<dbReference type="Pfam" id="PF01497">
    <property type="entry name" value="Peripla_BP_2"/>
    <property type="match status" value="1"/>
</dbReference>